<dbReference type="AlphaFoldDB" id="A0A5R9J6V8"/>
<dbReference type="Proteomes" id="UP000305654">
    <property type="component" value="Unassembled WGS sequence"/>
</dbReference>
<dbReference type="RefSeq" id="WP_138327398.1">
    <property type="nucleotide sequence ID" value="NZ_VCDI01000007.1"/>
</dbReference>
<dbReference type="Pfam" id="PF10604">
    <property type="entry name" value="Polyketide_cyc2"/>
    <property type="match status" value="2"/>
</dbReference>
<dbReference type="CDD" id="cd07821">
    <property type="entry name" value="PYR_PYL_RCAR_like"/>
    <property type="match status" value="2"/>
</dbReference>
<gene>
    <name evidence="1" type="ORF">FE263_17870</name>
</gene>
<evidence type="ECO:0000313" key="2">
    <source>
        <dbReference type="Proteomes" id="UP000305654"/>
    </source>
</evidence>
<dbReference type="EMBL" id="VCDI01000007">
    <property type="protein sequence ID" value="TLU71361.1"/>
    <property type="molecule type" value="Genomic_DNA"/>
</dbReference>
<dbReference type="PANTHER" id="PTHR39332:SF7">
    <property type="entry name" value="SRPBCC FAMILY PROTEIN"/>
    <property type="match status" value="1"/>
</dbReference>
<proteinExistence type="predicted"/>
<comment type="caution">
    <text evidence="1">The sequence shown here is derived from an EMBL/GenBank/DDBJ whole genome shotgun (WGS) entry which is preliminary data.</text>
</comment>
<name>A0A5R9J6V8_9PROT</name>
<sequence>MAQALASTIIEAPVEAVWAAVRDFGALAAWHPGIARSVVEQGHDPDVVGCIRELTLHDGGIARERLVMLDDSRYRFTYNFETPPFPVANYLSTLELIPVTNGDATYARWSATFDEKPEDTGRYVDVVSNGIFAPGLAGLASRLRETTVSAPGLRWQGHRPAKVFCSSVIPASLERVWQEMRNFAGMGGWHPEIRDMCMLGDVRADKVSGVRDFRFGTGRLREQLTLLSDLDHEFRYKINASDTAWLNYHAGVRLYPITTSGESLAVWTADWTASAVDDVTLIPMVHGEVFQLAFDTLSQTLVAQGVARRL</sequence>
<protein>
    <submittedName>
        <fullName evidence="1">SRPBCC family protein</fullName>
    </submittedName>
</protein>
<dbReference type="Gene3D" id="3.30.530.20">
    <property type="match status" value="2"/>
</dbReference>
<dbReference type="InterPro" id="IPR019587">
    <property type="entry name" value="Polyketide_cyclase/dehydratase"/>
</dbReference>
<reference evidence="1 2" key="1">
    <citation type="submission" date="2019-05" db="EMBL/GenBank/DDBJ databases">
        <authorList>
            <person name="Pankratov T."/>
            <person name="Grouzdev D."/>
        </authorList>
    </citation>
    <scope>NUCLEOTIDE SEQUENCE [LARGE SCALE GENOMIC DNA]</scope>
    <source>
        <strain evidence="1 2">KEBCLARHB70R</strain>
    </source>
</reference>
<dbReference type="OrthoDB" id="1364128at2"/>
<dbReference type="InterPro" id="IPR023393">
    <property type="entry name" value="START-like_dom_sf"/>
</dbReference>
<evidence type="ECO:0000313" key="1">
    <source>
        <dbReference type="EMBL" id="TLU71361.1"/>
    </source>
</evidence>
<accession>A0A5R9J6V8</accession>
<dbReference type="PANTHER" id="PTHR39332">
    <property type="entry name" value="BLL4707 PROTEIN"/>
    <property type="match status" value="1"/>
</dbReference>
<dbReference type="SUPFAM" id="SSF55961">
    <property type="entry name" value="Bet v1-like"/>
    <property type="match status" value="2"/>
</dbReference>
<keyword evidence="2" id="KW-1185">Reference proteome</keyword>
<organism evidence="1 2">
    <name type="scientific">Lichenicoccus roseus</name>
    <dbReference type="NCBI Taxonomy" id="2683649"/>
    <lineage>
        <taxon>Bacteria</taxon>
        <taxon>Pseudomonadati</taxon>
        <taxon>Pseudomonadota</taxon>
        <taxon>Alphaproteobacteria</taxon>
        <taxon>Acetobacterales</taxon>
        <taxon>Acetobacteraceae</taxon>
        <taxon>Lichenicoccus</taxon>
    </lineage>
</organism>